<organism evidence="6 7">
    <name type="scientific">Povalibacter uvarum</name>
    <dbReference type="NCBI Taxonomy" id="732238"/>
    <lineage>
        <taxon>Bacteria</taxon>
        <taxon>Pseudomonadati</taxon>
        <taxon>Pseudomonadota</taxon>
        <taxon>Gammaproteobacteria</taxon>
        <taxon>Steroidobacterales</taxon>
        <taxon>Steroidobacteraceae</taxon>
        <taxon>Povalibacter</taxon>
    </lineage>
</organism>
<keyword evidence="3 5" id="KW-1133">Transmembrane helix</keyword>
<dbReference type="EMBL" id="JACHHZ010000004">
    <property type="protein sequence ID" value="MBB6095012.1"/>
    <property type="molecule type" value="Genomic_DNA"/>
</dbReference>
<protein>
    <submittedName>
        <fullName evidence="6">Type IV secretion system protein VirB3</fullName>
    </submittedName>
</protein>
<comment type="subcellular location">
    <subcellularLocation>
        <location evidence="1">Membrane</location>
    </subcellularLocation>
</comment>
<keyword evidence="2 5" id="KW-0812">Transmembrane</keyword>
<feature type="transmembrane region" description="Helical" evidence="5">
    <location>
        <begin position="26"/>
        <end position="43"/>
    </location>
</feature>
<dbReference type="RefSeq" id="WP_184334380.1">
    <property type="nucleotide sequence ID" value="NZ_JACHHZ010000004.1"/>
</dbReference>
<dbReference type="Pfam" id="PF05101">
    <property type="entry name" value="VirB3"/>
    <property type="match status" value="1"/>
</dbReference>
<reference evidence="6 7" key="1">
    <citation type="submission" date="2020-08" db="EMBL/GenBank/DDBJ databases">
        <title>Genomic Encyclopedia of Type Strains, Phase IV (KMG-IV): sequencing the most valuable type-strain genomes for metagenomic binning, comparative biology and taxonomic classification.</title>
        <authorList>
            <person name="Goeker M."/>
        </authorList>
    </citation>
    <scope>NUCLEOTIDE SEQUENCE [LARGE SCALE GENOMIC DNA]</scope>
    <source>
        <strain evidence="6 7">DSM 26723</strain>
    </source>
</reference>
<feature type="transmembrane region" description="Helical" evidence="5">
    <location>
        <begin position="49"/>
        <end position="66"/>
    </location>
</feature>
<evidence type="ECO:0000256" key="1">
    <source>
        <dbReference type="ARBA" id="ARBA00004370"/>
    </source>
</evidence>
<keyword evidence="4 5" id="KW-0472">Membrane</keyword>
<dbReference type="GO" id="GO:0016020">
    <property type="term" value="C:membrane"/>
    <property type="evidence" value="ECO:0007669"/>
    <property type="project" value="UniProtKB-SubCell"/>
</dbReference>
<dbReference type="AlphaFoldDB" id="A0A841HSN9"/>
<evidence type="ECO:0000256" key="4">
    <source>
        <dbReference type="ARBA" id="ARBA00023136"/>
    </source>
</evidence>
<sequence length="132" mass="14957">MSERNTGLTADPLFVGITRPPMRWGVAYEALLLNLVVTMEVFVMTKNLLTLLIAIPIHGVCALLCARDARFFHLMLLWVRTRLPAYLGTARLWHAASHSPLVLDLPDIYGRRRAVVTVRVQINAIGARRWRV</sequence>
<evidence type="ECO:0000256" key="2">
    <source>
        <dbReference type="ARBA" id="ARBA00022692"/>
    </source>
</evidence>
<gene>
    <name evidence="6" type="ORF">HNQ60_003899</name>
</gene>
<accession>A0A841HSN9</accession>
<evidence type="ECO:0000256" key="3">
    <source>
        <dbReference type="ARBA" id="ARBA00022989"/>
    </source>
</evidence>
<evidence type="ECO:0000313" key="6">
    <source>
        <dbReference type="EMBL" id="MBB6095012.1"/>
    </source>
</evidence>
<keyword evidence="7" id="KW-1185">Reference proteome</keyword>
<dbReference type="InterPro" id="IPR007792">
    <property type="entry name" value="T4SS_VirB3/TrbD/AvhB"/>
</dbReference>
<proteinExistence type="predicted"/>
<evidence type="ECO:0000313" key="7">
    <source>
        <dbReference type="Proteomes" id="UP000588068"/>
    </source>
</evidence>
<dbReference type="Proteomes" id="UP000588068">
    <property type="component" value="Unassembled WGS sequence"/>
</dbReference>
<name>A0A841HSN9_9GAMM</name>
<evidence type="ECO:0000256" key="5">
    <source>
        <dbReference type="SAM" id="Phobius"/>
    </source>
</evidence>
<comment type="caution">
    <text evidence="6">The sequence shown here is derived from an EMBL/GenBank/DDBJ whole genome shotgun (WGS) entry which is preliminary data.</text>
</comment>